<evidence type="ECO:0000259" key="5">
    <source>
        <dbReference type="PROSITE" id="PS51007"/>
    </source>
</evidence>
<keyword evidence="1 4" id="KW-0349">Heme</keyword>
<proteinExistence type="predicted"/>
<dbReference type="PANTHER" id="PTHR35008:SF8">
    <property type="entry name" value="ALCOHOL DEHYDROGENASE CYTOCHROME C SUBUNIT"/>
    <property type="match status" value="1"/>
</dbReference>
<dbReference type="Gene3D" id="1.10.760.10">
    <property type="entry name" value="Cytochrome c-like domain"/>
    <property type="match status" value="1"/>
</dbReference>
<feature type="domain" description="Cytochrome c" evidence="5">
    <location>
        <begin position="28"/>
        <end position="113"/>
    </location>
</feature>
<sequence length="120" mass="12359">MIAIVTLAGCASASDPASGDNPVLEGAGDVALGADLYAANCAQCHGTDATGTDQGPPFVHDVYVPSHHADGAFLLAVRNGVQPHHWDFGPMPPRPGLSDQDVADIVAYVRSVQRDAGLIE</sequence>
<dbReference type="AlphaFoldDB" id="A0A346Y0H9"/>
<dbReference type="RefSeq" id="WP_216826084.1">
    <property type="nucleotide sequence ID" value="NZ_CP031165.1"/>
</dbReference>
<evidence type="ECO:0000256" key="1">
    <source>
        <dbReference type="ARBA" id="ARBA00022617"/>
    </source>
</evidence>
<accession>A0A346Y0H9</accession>
<organism evidence="6 7">
    <name type="scientific">Euzebya pacifica</name>
    <dbReference type="NCBI Taxonomy" id="1608957"/>
    <lineage>
        <taxon>Bacteria</taxon>
        <taxon>Bacillati</taxon>
        <taxon>Actinomycetota</taxon>
        <taxon>Nitriliruptoria</taxon>
        <taxon>Euzebyales</taxon>
    </lineage>
</organism>
<dbReference type="PANTHER" id="PTHR35008">
    <property type="entry name" value="BLL4482 PROTEIN-RELATED"/>
    <property type="match status" value="1"/>
</dbReference>
<dbReference type="Proteomes" id="UP000264006">
    <property type="component" value="Chromosome"/>
</dbReference>
<dbReference type="GO" id="GO:0009055">
    <property type="term" value="F:electron transfer activity"/>
    <property type="evidence" value="ECO:0007669"/>
    <property type="project" value="InterPro"/>
</dbReference>
<dbReference type="InterPro" id="IPR036909">
    <property type="entry name" value="Cyt_c-like_dom_sf"/>
</dbReference>
<gene>
    <name evidence="6" type="ORF">DVS28_a3301</name>
</gene>
<dbReference type="PROSITE" id="PS51007">
    <property type="entry name" value="CYTC"/>
    <property type="match status" value="1"/>
</dbReference>
<name>A0A346Y0H9_9ACTN</name>
<evidence type="ECO:0000256" key="3">
    <source>
        <dbReference type="ARBA" id="ARBA00023004"/>
    </source>
</evidence>
<keyword evidence="2 4" id="KW-0479">Metal-binding</keyword>
<keyword evidence="3 4" id="KW-0408">Iron</keyword>
<dbReference type="SUPFAM" id="SSF46626">
    <property type="entry name" value="Cytochrome c"/>
    <property type="match status" value="1"/>
</dbReference>
<dbReference type="InterPro" id="IPR009056">
    <property type="entry name" value="Cyt_c-like_dom"/>
</dbReference>
<evidence type="ECO:0000256" key="4">
    <source>
        <dbReference type="PROSITE-ProRule" id="PRU00433"/>
    </source>
</evidence>
<dbReference type="GO" id="GO:0020037">
    <property type="term" value="F:heme binding"/>
    <property type="evidence" value="ECO:0007669"/>
    <property type="project" value="InterPro"/>
</dbReference>
<dbReference type="InterPro" id="IPR051459">
    <property type="entry name" value="Cytochrome_c-type_DH"/>
</dbReference>
<dbReference type="GO" id="GO:0046872">
    <property type="term" value="F:metal ion binding"/>
    <property type="evidence" value="ECO:0007669"/>
    <property type="project" value="UniProtKB-KW"/>
</dbReference>
<keyword evidence="7" id="KW-1185">Reference proteome</keyword>
<dbReference type="KEGG" id="euz:DVS28_a3301"/>
<reference evidence="6 7" key="1">
    <citation type="submission" date="2018-09" db="EMBL/GenBank/DDBJ databases">
        <title>Complete genome sequence of Euzebya sp. DY32-46 isolated from seawater of Pacific Ocean.</title>
        <authorList>
            <person name="Xu L."/>
            <person name="Wu Y.-H."/>
            <person name="Xu X.-W."/>
        </authorList>
    </citation>
    <scope>NUCLEOTIDE SEQUENCE [LARGE SCALE GENOMIC DNA]</scope>
    <source>
        <strain evidence="6 7">DY32-46</strain>
    </source>
</reference>
<protein>
    <submittedName>
        <fullName evidence="6">Cytochrome c family protein</fullName>
    </submittedName>
</protein>
<dbReference type="Pfam" id="PF00034">
    <property type="entry name" value="Cytochrom_C"/>
    <property type="match status" value="1"/>
</dbReference>
<evidence type="ECO:0000256" key="2">
    <source>
        <dbReference type="ARBA" id="ARBA00022723"/>
    </source>
</evidence>
<dbReference type="EMBL" id="CP031165">
    <property type="protein sequence ID" value="AXV07976.1"/>
    <property type="molecule type" value="Genomic_DNA"/>
</dbReference>
<evidence type="ECO:0000313" key="6">
    <source>
        <dbReference type="EMBL" id="AXV07976.1"/>
    </source>
</evidence>
<evidence type="ECO:0000313" key="7">
    <source>
        <dbReference type="Proteomes" id="UP000264006"/>
    </source>
</evidence>